<keyword evidence="1" id="KW-1133">Transmembrane helix</keyword>
<evidence type="ECO:0000313" key="3">
    <source>
        <dbReference type="EMBL" id="ADV84583.1"/>
    </source>
</evidence>
<feature type="signal peptide" evidence="2">
    <location>
        <begin position="1"/>
        <end position="21"/>
    </location>
</feature>
<dbReference type="STRING" id="401053.AciPR4_3834"/>
<sequence>MQILMLVFAVLAGLTNPFQSAANAQLNKQVMQPVWVATCTYVTGLLVLLVIQAFRRESLPGASLIGQVPWWAWMGGFVSIFGTMGGLLLAQKLGSGIFTGVNVTAAVVCSLVLDHFGLVGFKQHTASPMRMVGAALMIGGLWLVARF</sequence>
<keyword evidence="1" id="KW-0472">Membrane</keyword>
<accession>E8V226</accession>
<dbReference type="OrthoDB" id="9789346at2"/>
<dbReference type="InterPro" id="IPR006750">
    <property type="entry name" value="YdcZ"/>
</dbReference>
<proteinExistence type="predicted"/>
<keyword evidence="1" id="KW-0812">Transmembrane</keyword>
<dbReference type="HOGENOM" id="CLU_068878_1_1_0"/>
<reference evidence="3 4" key="1">
    <citation type="journal article" date="2012" name="Stand. Genomic Sci.">
        <title>Complete genome sequence of Terriglobus saanensis type strain SP1PR4(T), an Acidobacteria from tundra soil.</title>
        <authorList>
            <person name="Rawat S.R."/>
            <person name="Mannisto M.K."/>
            <person name="Starovoytov V."/>
            <person name="Goodwin L."/>
            <person name="Nolan M."/>
            <person name="Hauser L."/>
            <person name="Land M."/>
            <person name="Davenport K.W."/>
            <person name="Woyke T."/>
            <person name="Haggblom M.M."/>
        </authorList>
    </citation>
    <scope>NUCLEOTIDE SEQUENCE</scope>
    <source>
        <strain evidence="4">ATCC BAA-1853 / DSM 23119 / SP1PR4</strain>
    </source>
</reference>
<organism evidence="3 4">
    <name type="scientific">Terriglobus saanensis (strain ATCC BAA-1853 / DSM 23119 / SP1PR4)</name>
    <dbReference type="NCBI Taxonomy" id="401053"/>
    <lineage>
        <taxon>Bacteria</taxon>
        <taxon>Pseudomonadati</taxon>
        <taxon>Acidobacteriota</taxon>
        <taxon>Terriglobia</taxon>
        <taxon>Terriglobales</taxon>
        <taxon>Acidobacteriaceae</taxon>
        <taxon>Terriglobus</taxon>
    </lineage>
</organism>
<evidence type="ECO:0000313" key="4">
    <source>
        <dbReference type="Proteomes" id="UP000006844"/>
    </source>
</evidence>
<dbReference type="AlphaFoldDB" id="E8V226"/>
<dbReference type="GO" id="GO:0005886">
    <property type="term" value="C:plasma membrane"/>
    <property type="evidence" value="ECO:0007669"/>
    <property type="project" value="TreeGrafter"/>
</dbReference>
<feature type="transmembrane region" description="Helical" evidence="1">
    <location>
        <begin position="70"/>
        <end position="90"/>
    </location>
</feature>
<keyword evidence="2" id="KW-0732">Signal</keyword>
<feature type="transmembrane region" description="Helical" evidence="1">
    <location>
        <begin position="96"/>
        <end position="116"/>
    </location>
</feature>
<dbReference type="RefSeq" id="WP_013570313.1">
    <property type="nucleotide sequence ID" value="NC_014963.1"/>
</dbReference>
<dbReference type="eggNOG" id="COG3238">
    <property type="taxonomic scope" value="Bacteria"/>
</dbReference>
<feature type="chain" id="PRO_5003228913" description="Integral membrane protein" evidence="2">
    <location>
        <begin position="22"/>
        <end position="147"/>
    </location>
</feature>
<dbReference type="EMBL" id="CP002467">
    <property type="protein sequence ID" value="ADV84583.1"/>
    <property type="molecule type" value="Genomic_DNA"/>
</dbReference>
<evidence type="ECO:0000256" key="1">
    <source>
        <dbReference type="SAM" id="Phobius"/>
    </source>
</evidence>
<dbReference type="Proteomes" id="UP000006844">
    <property type="component" value="Chromosome"/>
</dbReference>
<dbReference type="PANTHER" id="PTHR34821">
    <property type="entry name" value="INNER MEMBRANE PROTEIN YDCZ"/>
    <property type="match status" value="1"/>
</dbReference>
<keyword evidence="4" id="KW-1185">Reference proteome</keyword>
<feature type="transmembrane region" description="Helical" evidence="1">
    <location>
        <begin position="128"/>
        <end position="145"/>
    </location>
</feature>
<name>E8V226_TERSS</name>
<gene>
    <name evidence="3" type="ordered locus">AciPR4_3834</name>
</gene>
<protein>
    <recommendedName>
        <fullName evidence="5">Integral membrane protein</fullName>
    </recommendedName>
</protein>
<evidence type="ECO:0000256" key="2">
    <source>
        <dbReference type="SAM" id="SignalP"/>
    </source>
</evidence>
<dbReference type="Pfam" id="PF04657">
    <property type="entry name" value="DMT_YdcZ"/>
    <property type="match status" value="1"/>
</dbReference>
<dbReference type="PANTHER" id="PTHR34821:SF2">
    <property type="entry name" value="INNER MEMBRANE PROTEIN YDCZ"/>
    <property type="match status" value="1"/>
</dbReference>
<dbReference type="KEGG" id="tsa:AciPR4_3834"/>
<feature type="transmembrane region" description="Helical" evidence="1">
    <location>
        <begin position="34"/>
        <end position="54"/>
    </location>
</feature>
<evidence type="ECO:0008006" key="5">
    <source>
        <dbReference type="Google" id="ProtNLM"/>
    </source>
</evidence>